<dbReference type="InterPro" id="IPR036010">
    <property type="entry name" value="2Fe-2S_ferredoxin-like_sf"/>
</dbReference>
<evidence type="ECO:0000313" key="9">
    <source>
        <dbReference type="Proteomes" id="UP001379235"/>
    </source>
</evidence>
<evidence type="ECO:0000256" key="4">
    <source>
        <dbReference type="ARBA" id="ARBA00023004"/>
    </source>
</evidence>
<evidence type="ECO:0000259" key="7">
    <source>
        <dbReference type="PROSITE" id="PS51085"/>
    </source>
</evidence>
<comment type="cofactor">
    <cofactor evidence="6">
        <name>[2Fe-2S] cluster</name>
        <dbReference type="ChEBI" id="CHEBI:190135"/>
    </cofactor>
</comment>
<dbReference type="PROSITE" id="PS51085">
    <property type="entry name" value="2FE2S_FER_2"/>
    <property type="match status" value="1"/>
</dbReference>
<dbReference type="Gene3D" id="3.10.20.30">
    <property type="match status" value="1"/>
</dbReference>
<evidence type="ECO:0000256" key="3">
    <source>
        <dbReference type="ARBA" id="ARBA00022723"/>
    </source>
</evidence>
<gene>
    <name evidence="8" type="ORF">WG900_09025</name>
</gene>
<evidence type="ECO:0000256" key="6">
    <source>
        <dbReference type="ARBA" id="ARBA00034078"/>
    </source>
</evidence>
<dbReference type="InterPro" id="IPR001041">
    <property type="entry name" value="2Fe-2S_ferredoxin-type"/>
</dbReference>
<keyword evidence="5" id="KW-0411">Iron-sulfur</keyword>
<protein>
    <submittedName>
        <fullName evidence="8">2Fe-2S iron-sulfur cluster-binding protein</fullName>
    </submittedName>
</protein>
<dbReference type="CDD" id="cd00207">
    <property type="entry name" value="fer2"/>
    <property type="match status" value="1"/>
</dbReference>
<sequence length="108" mass="11484">MGRLKVTMTDVKGETRTFDNVDEGLSLMEVAKAHGVEGIFGDCGGGCSCATCHVYVAAEWMKKVGQPDDIELDMLDMAAEPQANSRLSCQIKMSAELDGIEVTVAPSA</sequence>
<keyword evidence="9" id="KW-1185">Reference proteome</keyword>
<evidence type="ECO:0000313" key="8">
    <source>
        <dbReference type="EMBL" id="MEJ6010064.1"/>
    </source>
</evidence>
<dbReference type="InterPro" id="IPR001055">
    <property type="entry name" value="Adrenodoxin-like"/>
</dbReference>
<evidence type="ECO:0000256" key="2">
    <source>
        <dbReference type="ARBA" id="ARBA00022714"/>
    </source>
</evidence>
<comment type="caution">
    <text evidence="8">The sequence shown here is derived from an EMBL/GenBank/DDBJ whole genome shotgun (WGS) entry which is preliminary data.</text>
</comment>
<dbReference type="PANTHER" id="PTHR23426:SF65">
    <property type="entry name" value="FERREDOXIN-2, MITOCHONDRIAL"/>
    <property type="match status" value="1"/>
</dbReference>
<proteinExistence type="inferred from homology"/>
<keyword evidence="4" id="KW-0408">Iron</keyword>
<dbReference type="Proteomes" id="UP001379235">
    <property type="component" value="Unassembled WGS sequence"/>
</dbReference>
<organism evidence="8 9">
    <name type="scientific">Novosphingobium aquae</name>
    <dbReference type="NCBI Taxonomy" id="3133435"/>
    <lineage>
        <taxon>Bacteria</taxon>
        <taxon>Pseudomonadati</taxon>
        <taxon>Pseudomonadota</taxon>
        <taxon>Alphaproteobacteria</taxon>
        <taxon>Sphingomonadales</taxon>
        <taxon>Sphingomonadaceae</taxon>
        <taxon>Novosphingobium</taxon>
    </lineage>
</organism>
<keyword evidence="3" id="KW-0479">Metal-binding</keyword>
<evidence type="ECO:0000256" key="1">
    <source>
        <dbReference type="ARBA" id="ARBA00010914"/>
    </source>
</evidence>
<dbReference type="EMBL" id="JBBHJY010000003">
    <property type="protein sequence ID" value="MEJ6010064.1"/>
    <property type="molecule type" value="Genomic_DNA"/>
</dbReference>
<dbReference type="InterPro" id="IPR012675">
    <property type="entry name" value="Beta-grasp_dom_sf"/>
</dbReference>
<accession>A0ABU8S851</accession>
<dbReference type="PANTHER" id="PTHR23426">
    <property type="entry name" value="FERREDOXIN/ADRENODOXIN"/>
    <property type="match status" value="1"/>
</dbReference>
<evidence type="ECO:0000256" key="5">
    <source>
        <dbReference type="ARBA" id="ARBA00023014"/>
    </source>
</evidence>
<dbReference type="SUPFAM" id="SSF54292">
    <property type="entry name" value="2Fe-2S ferredoxin-like"/>
    <property type="match status" value="1"/>
</dbReference>
<dbReference type="RefSeq" id="WP_339966486.1">
    <property type="nucleotide sequence ID" value="NZ_JBBHJY010000003.1"/>
</dbReference>
<reference evidence="8 9" key="1">
    <citation type="submission" date="2024-03" db="EMBL/GenBank/DDBJ databases">
        <authorList>
            <person name="Jo J.-H."/>
        </authorList>
    </citation>
    <scope>NUCLEOTIDE SEQUENCE [LARGE SCALE GENOMIC DNA]</scope>
    <source>
        <strain evidence="8 9">AS3R-12</strain>
    </source>
</reference>
<comment type="similarity">
    <text evidence="1">Belongs to the adrenodoxin/putidaredoxin family.</text>
</comment>
<feature type="domain" description="2Fe-2S ferredoxin-type" evidence="7">
    <location>
        <begin position="2"/>
        <end position="108"/>
    </location>
</feature>
<name>A0ABU8S851_9SPHN</name>
<dbReference type="PRINTS" id="PR00355">
    <property type="entry name" value="ADRENODOXIN"/>
</dbReference>
<keyword evidence="2" id="KW-0001">2Fe-2S</keyword>
<dbReference type="Pfam" id="PF00111">
    <property type="entry name" value="Fer2"/>
    <property type="match status" value="1"/>
</dbReference>